<dbReference type="EMBL" id="QXGD01000079">
    <property type="protein sequence ID" value="KAE9254333.1"/>
    <property type="molecule type" value="Genomic_DNA"/>
</dbReference>
<dbReference type="Proteomes" id="UP000437068">
    <property type="component" value="Unassembled WGS sequence"/>
</dbReference>
<keyword evidence="10" id="KW-1185">Reference proteome</keyword>
<dbReference type="Proteomes" id="UP000440732">
    <property type="component" value="Unassembled WGS sequence"/>
</dbReference>
<evidence type="ECO:0000313" key="4">
    <source>
        <dbReference type="EMBL" id="KAE9112498.1"/>
    </source>
</evidence>
<evidence type="ECO:0000313" key="11">
    <source>
        <dbReference type="Proteomes" id="UP000437068"/>
    </source>
</evidence>
<dbReference type="EMBL" id="QXFX01001496">
    <property type="protein sequence ID" value="KAE9089313.1"/>
    <property type="molecule type" value="Genomic_DNA"/>
</dbReference>
<evidence type="ECO:0000313" key="15">
    <source>
        <dbReference type="Proteomes" id="UP000476176"/>
    </source>
</evidence>
<dbReference type="Proteomes" id="UP000440367">
    <property type="component" value="Unassembled WGS sequence"/>
</dbReference>
<evidence type="ECO:0000313" key="6">
    <source>
        <dbReference type="EMBL" id="KAE9212278.1"/>
    </source>
</evidence>
<evidence type="ECO:0000313" key="12">
    <source>
        <dbReference type="Proteomes" id="UP000440367"/>
    </source>
</evidence>
<accession>A0A6A3FN56</accession>
<dbReference type="Proteomes" id="UP000441208">
    <property type="component" value="Unassembled WGS sequence"/>
</dbReference>
<evidence type="ECO:0000313" key="7">
    <source>
        <dbReference type="EMBL" id="KAE9254333.1"/>
    </source>
</evidence>
<evidence type="ECO:0000313" key="14">
    <source>
        <dbReference type="Proteomes" id="UP000441208"/>
    </source>
</evidence>
<dbReference type="Proteomes" id="UP000433483">
    <property type="component" value="Unassembled WGS sequence"/>
</dbReference>
<evidence type="ECO:0000313" key="1">
    <source>
        <dbReference type="EMBL" id="KAE8947474.1"/>
    </source>
</evidence>
<dbReference type="Proteomes" id="UP000488956">
    <property type="component" value="Unassembled WGS sequence"/>
</dbReference>
<dbReference type="EMBL" id="QXGC01001114">
    <property type="protein sequence ID" value="KAE9210928.1"/>
    <property type="molecule type" value="Genomic_DNA"/>
</dbReference>
<dbReference type="Proteomes" id="UP000476176">
    <property type="component" value="Unassembled WGS sequence"/>
</dbReference>
<evidence type="ECO:0000313" key="5">
    <source>
        <dbReference type="EMBL" id="KAE9210928.1"/>
    </source>
</evidence>
<dbReference type="AlphaFoldDB" id="A0A6A3FN56"/>
<protein>
    <submittedName>
        <fullName evidence="1">Uncharacterized protein</fullName>
    </submittedName>
</protein>
<evidence type="ECO:0000313" key="8">
    <source>
        <dbReference type="EMBL" id="KAE9298522.1"/>
    </source>
</evidence>
<gene>
    <name evidence="8" type="ORF">PF001_g15886</name>
    <name evidence="7" type="ORF">PF002_g2918</name>
    <name evidence="5" type="ORF">PF004_g16070</name>
    <name evidence="6" type="ORF">PF005_g10662</name>
    <name evidence="4" type="ORF">PF006_g19973</name>
    <name evidence="2" type="ORF">PF007_g20719</name>
    <name evidence="1" type="ORF">PF009_g2909</name>
    <name evidence="3" type="ORF">PF010_g19044</name>
</gene>
<evidence type="ECO:0000313" key="13">
    <source>
        <dbReference type="Proteomes" id="UP000440732"/>
    </source>
</evidence>
<dbReference type="OrthoDB" id="102718at2759"/>
<dbReference type="EMBL" id="QXGB01000512">
    <property type="protein sequence ID" value="KAE9212278.1"/>
    <property type="molecule type" value="Genomic_DNA"/>
</dbReference>
<proteinExistence type="predicted"/>
<dbReference type="EMBL" id="QXGF01000079">
    <property type="protein sequence ID" value="KAE8947474.1"/>
    <property type="molecule type" value="Genomic_DNA"/>
</dbReference>
<reference evidence="9 10" key="1">
    <citation type="submission" date="2018-08" db="EMBL/GenBank/DDBJ databases">
        <title>Genomic investigation of the strawberry pathogen Phytophthora fragariae indicates pathogenicity is determined by transcriptional variation in three key races.</title>
        <authorList>
            <person name="Adams T.M."/>
            <person name="Armitage A.D."/>
            <person name="Sobczyk M.K."/>
            <person name="Bates H.J."/>
            <person name="Dunwell J.M."/>
            <person name="Nellist C.F."/>
            <person name="Harrison R.J."/>
        </authorList>
    </citation>
    <scope>NUCLEOTIDE SEQUENCE [LARGE SCALE GENOMIC DNA]</scope>
    <source>
        <strain evidence="8 11">A4</strain>
        <strain evidence="7 12">BC-1</strain>
        <strain evidence="5 15">BC-23</strain>
        <strain evidence="6 10">NOV-27</strain>
        <strain evidence="4 13">NOV-5</strain>
        <strain evidence="2 14">NOV-71</strain>
        <strain evidence="1 9">NOV-9</strain>
        <strain evidence="3 16">ONT-3</strain>
    </source>
</reference>
<organism evidence="1 9">
    <name type="scientific">Phytophthora fragariae</name>
    <dbReference type="NCBI Taxonomy" id="53985"/>
    <lineage>
        <taxon>Eukaryota</taxon>
        <taxon>Sar</taxon>
        <taxon>Stramenopiles</taxon>
        <taxon>Oomycota</taxon>
        <taxon>Peronosporomycetes</taxon>
        <taxon>Peronosporales</taxon>
        <taxon>Peronosporaceae</taxon>
        <taxon>Phytophthora</taxon>
    </lineage>
</organism>
<comment type="caution">
    <text evidence="1">The sequence shown here is derived from an EMBL/GenBank/DDBJ whole genome shotgun (WGS) entry which is preliminary data.</text>
</comment>
<sequence length="115" mass="13329">MNRDRVETFRAIVGDSEFWKGLHKPKGILEFPSKIIGKLESDSGDLFKVYDYFKRLETSWSSTAGLGTTLSASLLEIVQKRWKFLSTDSMGFAYMLTPKSMEQQWRPKEKLKTKK</sequence>
<evidence type="ECO:0000313" key="10">
    <source>
        <dbReference type="Proteomes" id="UP000433483"/>
    </source>
</evidence>
<evidence type="ECO:0000313" key="2">
    <source>
        <dbReference type="EMBL" id="KAE9086578.1"/>
    </source>
</evidence>
<evidence type="ECO:0000313" key="16">
    <source>
        <dbReference type="Proteomes" id="UP000488956"/>
    </source>
</evidence>
<evidence type="ECO:0000313" key="9">
    <source>
        <dbReference type="Proteomes" id="UP000429523"/>
    </source>
</evidence>
<name>A0A6A3FN56_9STRA</name>
<evidence type="ECO:0000313" key="3">
    <source>
        <dbReference type="EMBL" id="KAE9089313.1"/>
    </source>
</evidence>
<dbReference type="EMBL" id="QXGE01001059">
    <property type="protein sequence ID" value="KAE9298522.1"/>
    <property type="molecule type" value="Genomic_DNA"/>
</dbReference>
<dbReference type="EMBL" id="QXFZ01001684">
    <property type="protein sequence ID" value="KAE9086578.1"/>
    <property type="molecule type" value="Genomic_DNA"/>
</dbReference>
<dbReference type="EMBL" id="QXGA01001704">
    <property type="protein sequence ID" value="KAE9112498.1"/>
    <property type="molecule type" value="Genomic_DNA"/>
</dbReference>
<dbReference type="Proteomes" id="UP000429523">
    <property type="component" value="Unassembled WGS sequence"/>
</dbReference>